<reference evidence="1" key="1">
    <citation type="submission" date="2021-02" db="EMBL/GenBank/DDBJ databases">
        <authorList>
            <consortium name="DOE Joint Genome Institute"/>
            <person name="Ahrendt S."/>
            <person name="Looney B.P."/>
            <person name="Miyauchi S."/>
            <person name="Morin E."/>
            <person name="Drula E."/>
            <person name="Courty P.E."/>
            <person name="Chicoki N."/>
            <person name="Fauchery L."/>
            <person name="Kohler A."/>
            <person name="Kuo A."/>
            <person name="Labutti K."/>
            <person name="Pangilinan J."/>
            <person name="Lipzen A."/>
            <person name="Riley R."/>
            <person name="Andreopoulos W."/>
            <person name="He G."/>
            <person name="Johnson J."/>
            <person name="Barry K.W."/>
            <person name="Grigoriev I.V."/>
            <person name="Nagy L."/>
            <person name="Hibbett D."/>
            <person name="Henrissat B."/>
            <person name="Matheny P.B."/>
            <person name="Labbe J."/>
            <person name="Martin F."/>
        </authorList>
    </citation>
    <scope>NUCLEOTIDE SEQUENCE</scope>
    <source>
        <strain evidence="1">FP105234-sp</strain>
    </source>
</reference>
<proteinExistence type="predicted"/>
<dbReference type="EMBL" id="MU275839">
    <property type="protein sequence ID" value="KAI0053654.1"/>
    <property type="molecule type" value="Genomic_DNA"/>
</dbReference>
<accession>A0ACB8SBG8</accession>
<protein>
    <submittedName>
        <fullName evidence="1">Carbohydrate esterase family 4 protein</fullName>
    </submittedName>
</protein>
<comment type="caution">
    <text evidence="1">The sequence shown here is derived from an EMBL/GenBank/DDBJ whole genome shotgun (WGS) entry which is preliminary data.</text>
</comment>
<evidence type="ECO:0000313" key="1">
    <source>
        <dbReference type="EMBL" id="KAI0053654.1"/>
    </source>
</evidence>
<feature type="non-terminal residue" evidence="1">
    <location>
        <position position="322"/>
    </location>
</feature>
<gene>
    <name evidence="1" type="ORF">FA95DRAFT_1473028</name>
</gene>
<keyword evidence="2" id="KW-1185">Reference proteome</keyword>
<sequence>SWYHADDHPVNALFRRQNADLANDGQTYPQVGSPAWSAAWPVSTPDSNAMPQAWKDALNNAVAAGKIPNIPVSSGPANASPVYPAGNDPNTLPVCSATYKCRLPGDVWDAPAGTVGISFDDGPLPTSDPLYAFLKQNNVQATHFFIGVNIVSNWKEFNTALQNGDDIAVHTWTHPHMTSLSSLDVLAQLAWTMQIIHDSSGGRVPRFWRPPTGDTDARVSAIAKHVLGLTTIVWNQDTEDWSLGQPGGTTPQAIATNLQKWYTGPKSPGLIILEHELSNGSVQAFINAFPLIAQNGWKTMSLAEIDGLNAPYQNAVGSTGAV</sequence>
<name>A0ACB8SBG8_9AGAM</name>
<reference evidence="1" key="2">
    <citation type="journal article" date="2022" name="New Phytol.">
        <title>Evolutionary transition to the ectomycorrhizal habit in the genomes of a hyperdiverse lineage of mushroom-forming fungi.</title>
        <authorList>
            <person name="Looney B."/>
            <person name="Miyauchi S."/>
            <person name="Morin E."/>
            <person name="Drula E."/>
            <person name="Courty P.E."/>
            <person name="Kohler A."/>
            <person name="Kuo A."/>
            <person name="LaButti K."/>
            <person name="Pangilinan J."/>
            <person name="Lipzen A."/>
            <person name="Riley R."/>
            <person name="Andreopoulos W."/>
            <person name="He G."/>
            <person name="Johnson J."/>
            <person name="Nolan M."/>
            <person name="Tritt A."/>
            <person name="Barry K.W."/>
            <person name="Grigoriev I.V."/>
            <person name="Nagy L.G."/>
            <person name="Hibbett D."/>
            <person name="Henrissat B."/>
            <person name="Matheny P.B."/>
            <person name="Labbe J."/>
            <person name="Martin F.M."/>
        </authorList>
    </citation>
    <scope>NUCLEOTIDE SEQUENCE</scope>
    <source>
        <strain evidence="1">FP105234-sp</strain>
    </source>
</reference>
<feature type="non-terminal residue" evidence="1">
    <location>
        <position position="1"/>
    </location>
</feature>
<dbReference type="Proteomes" id="UP000814033">
    <property type="component" value="Unassembled WGS sequence"/>
</dbReference>
<evidence type="ECO:0000313" key="2">
    <source>
        <dbReference type="Proteomes" id="UP000814033"/>
    </source>
</evidence>
<organism evidence="1 2">
    <name type="scientific">Auriscalpium vulgare</name>
    <dbReference type="NCBI Taxonomy" id="40419"/>
    <lineage>
        <taxon>Eukaryota</taxon>
        <taxon>Fungi</taxon>
        <taxon>Dikarya</taxon>
        <taxon>Basidiomycota</taxon>
        <taxon>Agaricomycotina</taxon>
        <taxon>Agaricomycetes</taxon>
        <taxon>Russulales</taxon>
        <taxon>Auriscalpiaceae</taxon>
        <taxon>Auriscalpium</taxon>
    </lineage>
</organism>